<proteinExistence type="predicted"/>
<keyword evidence="2" id="KW-0547">Nucleotide-binding</keyword>
<dbReference type="Pfam" id="PF12705">
    <property type="entry name" value="PDDEXK_1"/>
    <property type="match status" value="1"/>
</dbReference>
<feature type="domain" description="PD-(D/E)XK endonuclease-like" evidence="1">
    <location>
        <begin position="736"/>
        <end position="957"/>
    </location>
</feature>
<gene>
    <name evidence="2" type="ORF">SAMN06297382_0665</name>
</gene>
<name>A0A239PLF5_9PROT</name>
<dbReference type="InterPro" id="IPR027417">
    <property type="entry name" value="P-loop_NTPase"/>
</dbReference>
<dbReference type="SUPFAM" id="SSF52540">
    <property type="entry name" value="P-loop containing nucleoside triphosphate hydrolases"/>
    <property type="match status" value="1"/>
</dbReference>
<dbReference type="OrthoDB" id="9780606at2"/>
<dbReference type="EMBL" id="FZQA01000001">
    <property type="protein sequence ID" value="SNT68169.1"/>
    <property type="molecule type" value="Genomic_DNA"/>
</dbReference>
<protein>
    <submittedName>
        <fullName evidence="2">ATP-dependent helicase/nuclease subunit B</fullName>
    </submittedName>
</protein>
<accession>A0A239PLF5</accession>
<dbReference type="RefSeq" id="WP_089411137.1">
    <property type="nucleotide sequence ID" value="NZ_FZQA01000001.1"/>
</dbReference>
<evidence type="ECO:0000313" key="3">
    <source>
        <dbReference type="Proteomes" id="UP000198346"/>
    </source>
</evidence>
<keyword evidence="2" id="KW-0347">Helicase</keyword>
<organism evidence="2 3">
    <name type="scientific">Amphiplicatus metriothermophilus</name>
    <dbReference type="NCBI Taxonomy" id="1519374"/>
    <lineage>
        <taxon>Bacteria</taxon>
        <taxon>Pseudomonadati</taxon>
        <taxon>Pseudomonadota</taxon>
        <taxon>Alphaproteobacteria</taxon>
        <taxon>Parvularculales</taxon>
        <taxon>Parvularculaceae</taxon>
        <taxon>Amphiplicatus</taxon>
    </lineage>
</organism>
<dbReference type="GO" id="GO:0004386">
    <property type="term" value="F:helicase activity"/>
    <property type="evidence" value="ECO:0007669"/>
    <property type="project" value="UniProtKB-KW"/>
</dbReference>
<dbReference type="InterPro" id="IPR038726">
    <property type="entry name" value="PDDEXK_AddAB-type"/>
</dbReference>
<keyword evidence="3" id="KW-1185">Reference proteome</keyword>
<keyword evidence="2" id="KW-0378">Hydrolase</keyword>
<keyword evidence="2" id="KW-0067">ATP-binding</keyword>
<evidence type="ECO:0000259" key="1">
    <source>
        <dbReference type="Pfam" id="PF12705"/>
    </source>
</evidence>
<dbReference type="NCBIfam" id="TIGR02786">
    <property type="entry name" value="addB_alphas"/>
    <property type="match status" value="1"/>
</dbReference>
<sequence>MTARGQDAPPADVFAAPAPRVYSIDAGRPFLADLARGLLASLPADPLALADVEILLPTRRAARALIDAFVAAAPGGRASLLPRLRPLGDADEDEIALDAAASEDDLDLPPAVSPLERRLVLARMVAAADRAFAGQENWPAAIAAAQALAGLLDSFYTEEIGFAKLEGLVPAEHAAHWARSAKFLEIVAEAWPDWLAARGAMDPAERRARLIRRQAERLARLKPGHPIVVAGTTGSAPAVAALMGVVAGLPRGAVVLPGLDRALARDEKAWGAIDDPHPQAGLKALVEKLAVAPGAVRPWPGSADQPADGSPRGRLVSLALRPAEATDDWLRLVNAAAQADPGLARACAGLSLVEAADEEAEAAAAALIFRETLETPGETAMLVTPDRNLARRVAARMRRWGVAVDDSAGVPFTNSPCGTYLRLAAAWLAAPSDPHATLALARHPLAGFGLDAPARRRAVRALDRGLRGLAPGPGVAGLRARLDEDARRAEAAAPLLAALESAAAGWPDRAKAPFTDFLLAHLAAAEALAARADEPGAERLWRGEDGEAGAALLAELRDSAEALGEIAASDYPPAFSQLLAGASVRRRVPTHPRLSILGPLEARLQSADVVILGGLNEGVWPGEAEADPFLSRPMRRALGLPSPERRIGLSAHDFAQLAAAPEVALLRAARAGGAPAKPSRWIVRLKNILAGAGVLDAVDRSARFAAWARALDEAGPARPVPPPAPRPPLAARPRALSVTRIETWLRDPYAIYARYVLGLRKLDPVGETFGAKHLGSLLHKTFEDYAREYDSRPIADIFAAHAPAYGYGPVEAALWGPLVADSLDWFARFHAERLAEGAPAALEAEGETAIPSVGGPFILRARADRIDLLKDGAAFVYDYKSTLPTARQMKLFRMQLPLTALIVEAGGFAELGARPVAGFLYLKTVDRKGAGETRGAAGADAAEIVSAAKEGIARWIAAFDDPDTPYLSQPRAEFVDDYGDYDRLARRREWGAQGEGEAP</sequence>
<evidence type="ECO:0000313" key="2">
    <source>
        <dbReference type="EMBL" id="SNT68169.1"/>
    </source>
</evidence>
<reference evidence="2 3" key="1">
    <citation type="submission" date="2017-07" db="EMBL/GenBank/DDBJ databases">
        <authorList>
            <person name="Sun Z.S."/>
            <person name="Albrecht U."/>
            <person name="Echele G."/>
            <person name="Lee C.C."/>
        </authorList>
    </citation>
    <scope>NUCLEOTIDE SEQUENCE [LARGE SCALE GENOMIC DNA]</scope>
    <source>
        <strain evidence="2 3">CGMCC 1.12710</strain>
    </source>
</reference>
<dbReference type="AlphaFoldDB" id="A0A239PLF5"/>
<dbReference type="InterPro" id="IPR014153">
    <property type="entry name" value="Ds_break_AddB"/>
</dbReference>
<dbReference type="Proteomes" id="UP000198346">
    <property type="component" value="Unassembled WGS sequence"/>
</dbReference>